<dbReference type="Gene3D" id="3.40.50.1820">
    <property type="entry name" value="alpha/beta hydrolase"/>
    <property type="match status" value="1"/>
</dbReference>
<feature type="signal peptide" evidence="5">
    <location>
        <begin position="1"/>
        <end position="27"/>
    </location>
</feature>
<name>A0A939E3L2_9CORY</name>
<feature type="region of interest" description="Disordered" evidence="4">
    <location>
        <begin position="387"/>
        <end position="441"/>
    </location>
</feature>
<reference evidence="8" key="1">
    <citation type="submission" date="2021-03" db="EMBL/GenBank/DDBJ databases">
        <authorList>
            <person name="Sun Q."/>
        </authorList>
    </citation>
    <scope>NUCLEOTIDE SEQUENCE</scope>
    <source>
        <strain evidence="8">CCM 8862</strain>
    </source>
</reference>
<dbReference type="RefSeq" id="WP_207279543.1">
    <property type="nucleotide sequence ID" value="NZ_JAFLEQ010000017.1"/>
</dbReference>
<dbReference type="InterPro" id="IPR013595">
    <property type="entry name" value="Pept_S33_TAP-like_C"/>
</dbReference>
<feature type="domain" description="AB hydrolase-1" evidence="6">
    <location>
        <begin position="128"/>
        <end position="274"/>
    </location>
</feature>
<keyword evidence="3 8" id="KW-0378">Hydrolase</keyword>
<dbReference type="Proteomes" id="UP000664332">
    <property type="component" value="Unassembled WGS sequence"/>
</dbReference>
<comment type="caution">
    <text evidence="8">The sequence shown here is derived from an EMBL/GenBank/DDBJ whole genome shotgun (WGS) entry which is preliminary data.</text>
</comment>
<keyword evidence="2 5" id="KW-0732">Signal</keyword>
<feature type="region of interest" description="Disordered" evidence="4">
    <location>
        <begin position="46"/>
        <end position="79"/>
    </location>
</feature>
<dbReference type="PANTHER" id="PTHR43248">
    <property type="entry name" value="2-SUCCINYL-6-HYDROXY-2,4-CYCLOHEXADIENE-1-CARBOXYLATE SYNTHASE"/>
    <property type="match status" value="1"/>
</dbReference>
<evidence type="ECO:0000256" key="4">
    <source>
        <dbReference type="SAM" id="MobiDB-lite"/>
    </source>
</evidence>
<feature type="compositionally biased region" description="Low complexity" evidence="4">
    <location>
        <begin position="407"/>
        <end position="425"/>
    </location>
</feature>
<dbReference type="EMBL" id="JAFLEQ010000017">
    <property type="protein sequence ID" value="MBN9645061.1"/>
    <property type="molecule type" value="Genomic_DNA"/>
</dbReference>
<keyword evidence="9" id="KW-1185">Reference proteome</keyword>
<evidence type="ECO:0000256" key="3">
    <source>
        <dbReference type="ARBA" id="ARBA00022801"/>
    </source>
</evidence>
<evidence type="ECO:0000313" key="8">
    <source>
        <dbReference type="EMBL" id="MBN9645061.1"/>
    </source>
</evidence>
<dbReference type="InterPro" id="IPR029058">
    <property type="entry name" value="AB_hydrolase_fold"/>
</dbReference>
<organism evidence="8 9">
    <name type="scientific">Corynebacterium mendelii</name>
    <dbReference type="NCBI Taxonomy" id="2765362"/>
    <lineage>
        <taxon>Bacteria</taxon>
        <taxon>Bacillati</taxon>
        <taxon>Actinomycetota</taxon>
        <taxon>Actinomycetes</taxon>
        <taxon>Mycobacteriales</taxon>
        <taxon>Corynebacteriaceae</taxon>
        <taxon>Corynebacterium</taxon>
    </lineage>
</organism>
<evidence type="ECO:0000256" key="2">
    <source>
        <dbReference type="ARBA" id="ARBA00022729"/>
    </source>
</evidence>
<evidence type="ECO:0000313" key="9">
    <source>
        <dbReference type="Proteomes" id="UP000664332"/>
    </source>
</evidence>
<accession>A0A939E3L2</accession>
<comment type="similarity">
    <text evidence="1">Belongs to the peptidase S33 family.</text>
</comment>
<proteinExistence type="inferred from homology"/>
<dbReference type="GO" id="GO:0016787">
    <property type="term" value="F:hydrolase activity"/>
    <property type="evidence" value="ECO:0007669"/>
    <property type="project" value="UniProtKB-KW"/>
</dbReference>
<dbReference type="SUPFAM" id="SSF53474">
    <property type="entry name" value="alpha/beta-Hydrolases"/>
    <property type="match status" value="1"/>
</dbReference>
<protein>
    <submittedName>
        <fullName evidence="8">Alpha/beta fold hydrolase</fullName>
    </submittedName>
</protein>
<dbReference type="PANTHER" id="PTHR43248:SF29">
    <property type="entry name" value="TRIPEPTIDYL AMINOPEPTIDASE"/>
    <property type="match status" value="1"/>
</dbReference>
<evidence type="ECO:0000256" key="1">
    <source>
        <dbReference type="ARBA" id="ARBA00010088"/>
    </source>
</evidence>
<dbReference type="InterPro" id="IPR051601">
    <property type="entry name" value="Serine_prot/Carboxylest_S33"/>
</dbReference>
<sequence length="590" mass="61388">MNFSKRPFTVTAAAVATVLVFGTAACSSGGNSPAGSTGGAVATVSNTAPTAAGGDTGGSAPDGKPVWPDDGTSPPPVPVIDFHPCSSVDDGRCGTAAVPLDYRDPDGDAIAIDVAVIDAADPDSRRGAIFVNPGGPGESAIGHLTRFREVLGPQITDRFDLVAVDPRGVGISSQARCWSTATPPDYIDQAPSTDDEIKVWIDNNKYENAACATSGVPIINHVSTANVARDMDLVRRALGLDELNFVGLSYGTVVGATYRSLFPDTTRAMILDGVVDPVAWTSGGDDPTIPVSVRTGTAKAAHQSLLALLDACETAGPDRCRHATTIRREWQQTTDALRHGPVQAGLDTVSLTSLVFSAVALQYDPDDAQALIDMIHDTYRQVIEGESYVAPPPPATGDTGGWQSPTAPAAAPAASDDAPQPQSAPEHTADGRRIVPATRSQPDDAVWWDTFTQQAPMCADARNPDSYQAWVDYSNSPEALANPFTGVWLWNSSLCARWPGTDPDAYRGPFDTATATGPLVVGNTHDNATGLDQAEAVAAAIPGAVLVTVDSFGHTGIDKSACALSVATDYLVDLSLPADGTVCPADKQPF</sequence>
<feature type="chain" id="PRO_5036998744" evidence="5">
    <location>
        <begin position="28"/>
        <end position="590"/>
    </location>
</feature>
<gene>
    <name evidence="8" type="ORF">JZY06_10645</name>
</gene>
<dbReference type="AlphaFoldDB" id="A0A939E3L2"/>
<feature type="domain" description="Peptidase S33 tripeptidyl aminopeptidase-like C-terminal" evidence="7">
    <location>
        <begin position="486"/>
        <end position="583"/>
    </location>
</feature>
<dbReference type="InterPro" id="IPR000073">
    <property type="entry name" value="AB_hydrolase_1"/>
</dbReference>
<feature type="compositionally biased region" description="Low complexity" evidence="4">
    <location>
        <begin position="47"/>
        <end position="63"/>
    </location>
</feature>
<evidence type="ECO:0000259" key="7">
    <source>
        <dbReference type="Pfam" id="PF08386"/>
    </source>
</evidence>
<dbReference type="Pfam" id="PF08386">
    <property type="entry name" value="Abhydrolase_4"/>
    <property type="match status" value="1"/>
</dbReference>
<evidence type="ECO:0000256" key="5">
    <source>
        <dbReference type="SAM" id="SignalP"/>
    </source>
</evidence>
<dbReference type="PROSITE" id="PS51257">
    <property type="entry name" value="PROKAR_LIPOPROTEIN"/>
    <property type="match status" value="1"/>
</dbReference>
<dbReference type="Pfam" id="PF00561">
    <property type="entry name" value="Abhydrolase_1"/>
    <property type="match status" value="1"/>
</dbReference>
<evidence type="ECO:0000259" key="6">
    <source>
        <dbReference type="Pfam" id="PF00561"/>
    </source>
</evidence>